<comment type="caution">
    <text evidence="2">The sequence shown here is derived from an EMBL/GenBank/DDBJ whole genome shotgun (WGS) entry which is preliminary data.</text>
</comment>
<proteinExistence type="predicted"/>
<protein>
    <recommendedName>
        <fullName evidence="4">SLH domain-containing protein</fullName>
    </recommendedName>
</protein>
<sequence>MSTTLASAILLSSLGIGTSAFAQTTVAPTAAATVAPAAVENYAAYLKENYDIQFSASITKASYIDALAKALKIEKTAISSDTKANSALTAADAVSLAVRAAGLKELAYSYPQEKVAKALAKANVNGQALAPTAAQELAAAIDTNLVPASYYGLLTDKKPATADLASTLIGKALSFTGAYKHYLGYVSDSDIYGKVYQAWTASSLIDAPELRKVVDEAVKQSLVTGYNLKDNRFNANFDPALSLTYGHSDITHAIQLIGLLKSEGLDAKVQFEPKTSAFLYLKEWGEPVQTPDYKVVQIENGNYIAYSKEYDLSFEFNNTADKEAFDAVINKFAKKNEENPKGLIYASWWQPLYFSKTELKGYQTITNNLISKGQYTAHPFSLNEKSADVVAGFKKLDPSIVITPYQFWVDQPFFNYLHGESK</sequence>
<name>A0A3M8DRE1_9BACL</name>
<gene>
    <name evidence="2" type="ORF">EDM56_07550</name>
</gene>
<dbReference type="Proteomes" id="UP000271031">
    <property type="component" value="Unassembled WGS sequence"/>
</dbReference>
<organism evidence="2 3">
    <name type="scientific">Brevibacillus fluminis</name>
    <dbReference type="NCBI Taxonomy" id="511487"/>
    <lineage>
        <taxon>Bacteria</taxon>
        <taxon>Bacillati</taxon>
        <taxon>Bacillota</taxon>
        <taxon>Bacilli</taxon>
        <taxon>Bacillales</taxon>
        <taxon>Paenibacillaceae</taxon>
        <taxon>Brevibacillus</taxon>
    </lineage>
</organism>
<dbReference type="EMBL" id="RHHQ01000007">
    <property type="protein sequence ID" value="RNB90718.1"/>
    <property type="molecule type" value="Genomic_DNA"/>
</dbReference>
<feature type="signal peptide" evidence="1">
    <location>
        <begin position="1"/>
        <end position="22"/>
    </location>
</feature>
<evidence type="ECO:0000313" key="3">
    <source>
        <dbReference type="Proteomes" id="UP000271031"/>
    </source>
</evidence>
<dbReference type="AlphaFoldDB" id="A0A3M8DRE1"/>
<keyword evidence="1" id="KW-0732">Signal</keyword>
<accession>A0A3M8DRE1</accession>
<feature type="chain" id="PRO_5018293473" description="SLH domain-containing protein" evidence="1">
    <location>
        <begin position="23"/>
        <end position="422"/>
    </location>
</feature>
<keyword evidence="3" id="KW-1185">Reference proteome</keyword>
<dbReference type="OrthoDB" id="368706at2"/>
<evidence type="ECO:0008006" key="4">
    <source>
        <dbReference type="Google" id="ProtNLM"/>
    </source>
</evidence>
<evidence type="ECO:0000313" key="2">
    <source>
        <dbReference type="EMBL" id="RNB90718.1"/>
    </source>
</evidence>
<evidence type="ECO:0000256" key="1">
    <source>
        <dbReference type="SAM" id="SignalP"/>
    </source>
</evidence>
<reference evidence="2 3" key="1">
    <citation type="submission" date="2018-10" db="EMBL/GenBank/DDBJ databases">
        <title>Phylogenomics of Brevibacillus.</title>
        <authorList>
            <person name="Dunlap C."/>
        </authorList>
    </citation>
    <scope>NUCLEOTIDE SEQUENCE [LARGE SCALE GENOMIC DNA]</scope>
    <source>
        <strain evidence="2 3">JCM 15716</strain>
    </source>
</reference>